<keyword evidence="3" id="KW-1185">Reference proteome</keyword>
<accession>A0A7W3LX46</accession>
<dbReference type="AlphaFoldDB" id="A0A7W3LX46"/>
<comment type="caution">
    <text evidence="2">The sequence shown here is derived from an EMBL/GenBank/DDBJ whole genome shotgun (WGS) entry which is preliminary data.</text>
</comment>
<protein>
    <recommendedName>
        <fullName evidence="1">DUF397 domain-containing protein</fullName>
    </recommendedName>
</protein>
<evidence type="ECO:0000313" key="3">
    <source>
        <dbReference type="Proteomes" id="UP000572680"/>
    </source>
</evidence>
<evidence type="ECO:0000313" key="2">
    <source>
        <dbReference type="EMBL" id="MBA8955862.1"/>
    </source>
</evidence>
<gene>
    <name evidence="2" type="ORF">HNR61_007544</name>
</gene>
<dbReference type="Proteomes" id="UP000572680">
    <property type="component" value="Unassembled WGS sequence"/>
</dbReference>
<dbReference type="InterPro" id="IPR007278">
    <property type="entry name" value="DUF397"/>
</dbReference>
<organism evidence="2 3">
    <name type="scientific">Actinomadura namibiensis</name>
    <dbReference type="NCBI Taxonomy" id="182080"/>
    <lineage>
        <taxon>Bacteria</taxon>
        <taxon>Bacillati</taxon>
        <taxon>Actinomycetota</taxon>
        <taxon>Actinomycetes</taxon>
        <taxon>Streptosporangiales</taxon>
        <taxon>Thermomonosporaceae</taxon>
        <taxon>Actinomadura</taxon>
    </lineage>
</organism>
<dbReference type="Pfam" id="PF04149">
    <property type="entry name" value="DUF397"/>
    <property type="match status" value="1"/>
</dbReference>
<name>A0A7W3LX46_ACTNM</name>
<reference evidence="2 3" key="1">
    <citation type="submission" date="2020-08" db="EMBL/GenBank/DDBJ databases">
        <title>Genomic Encyclopedia of Type Strains, Phase IV (KMG-IV): sequencing the most valuable type-strain genomes for metagenomic binning, comparative biology and taxonomic classification.</title>
        <authorList>
            <person name="Goeker M."/>
        </authorList>
    </citation>
    <scope>NUCLEOTIDE SEQUENCE [LARGE SCALE GENOMIC DNA]</scope>
    <source>
        <strain evidence="2 3">DSM 44197</strain>
    </source>
</reference>
<dbReference type="RefSeq" id="WP_182847810.1">
    <property type="nucleotide sequence ID" value="NZ_BAAALP010000026.1"/>
</dbReference>
<dbReference type="EMBL" id="JACJIA010000013">
    <property type="protein sequence ID" value="MBA8955862.1"/>
    <property type="molecule type" value="Genomic_DNA"/>
</dbReference>
<sequence>MSGPLEWRKAKRSSDQGGECVELTTNATNVTYVRDSKDQEGPRLTLSRPALAKLIHSIKGYDR</sequence>
<proteinExistence type="predicted"/>
<feature type="domain" description="DUF397" evidence="1">
    <location>
        <begin position="5"/>
        <end position="59"/>
    </location>
</feature>
<evidence type="ECO:0000259" key="1">
    <source>
        <dbReference type="Pfam" id="PF04149"/>
    </source>
</evidence>